<feature type="compositionally biased region" description="Polar residues" evidence="1">
    <location>
        <begin position="57"/>
        <end position="66"/>
    </location>
</feature>
<reference evidence="3" key="1">
    <citation type="submission" date="2008-12" db="EMBL/GenBank/DDBJ databases">
        <title>Complete sequence of chromosome of Methylobacterium chloromethanicum CM4.</title>
        <authorList>
            <consortium name="US DOE Joint Genome Institute"/>
            <person name="Lucas S."/>
            <person name="Copeland A."/>
            <person name="Lapidus A."/>
            <person name="Glavina del Rio T."/>
            <person name="Dalin E."/>
            <person name="Tice H."/>
            <person name="Bruce D."/>
            <person name="Goodwin L."/>
            <person name="Pitluck S."/>
            <person name="Chertkov O."/>
            <person name="Brettin T."/>
            <person name="Detter J.C."/>
            <person name="Han C."/>
            <person name="Larimer F."/>
            <person name="Land M."/>
            <person name="Hauser L."/>
            <person name="Kyrpides N."/>
            <person name="Mikhailova N."/>
            <person name="Marx C."/>
            <person name="Richardson P."/>
        </authorList>
    </citation>
    <scope>NUCLEOTIDE SEQUENCE [LARGE SCALE GENOMIC DNA]</scope>
    <source>
        <strain evidence="3">CM4 / NCIMB 13688</strain>
    </source>
</reference>
<dbReference type="AlphaFoldDB" id="B7L0G7"/>
<proteinExistence type="predicted"/>
<gene>
    <name evidence="2" type="ordered locus">Mchl_0771</name>
</gene>
<accession>B7L0G7</accession>
<protein>
    <submittedName>
        <fullName evidence="2">Uncharacterized protein</fullName>
    </submittedName>
</protein>
<evidence type="ECO:0000313" key="3">
    <source>
        <dbReference type="Proteomes" id="UP000002385"/>
    </source>
</evidence>
<feature type="compositionally biased region" description="Basic and acidic residues" evidence="1">
    <location>
        <begin position="126"/>
        <end position="140"/>
    </location>
</feature>
<name>B7L0G7_METC4</name>
<evidence type="ECO:0000313" key="2">
    <source>
        <dbReference type="EMBL" id="ACK81690.1"/>
    </source>
</evidence>
<feature type="compositionally biased region" description="Polar residues" evidence="1">
    <location>
        <begin position="73"/>
        <end position="98"/>
    </location>
</feature>
<dbReference type="Proteomes" id="UP000002385">
    <property type="component" value="Chromosome"/>
</dbReference>
<feature type="region of interest" description="Disordered" evidence="1">
    <location>
        <begin position="121"/>
        <end position="140"/>
    </location>
</feature>
<dbReference type="HOGENOM" id="CLU_1159998_0_0_5"/>
<reference evidence="2 3" key="2">
    <citation type="journal article" date="2012" name="J. Bacteriol.">
        <title>Complete genome sequences of six strains of the genus Methylobacterium.</title>
        <authorList>
            <person name="Marx C.J."/>
            <person name="Bringel F."/>
            <person name="Chistoserdova L."/>
            <person name="Moulin L."/>
            <person name="Farhan Ul Haque M."/>
            <person name="Fleischman D.E."/>
            <person name="Gruffaz C."/>
            <person name="Jourand P."/>
            <person name="Knief C."/>
            <person name="Lee M.C."/>
            <person name="Muller E.E."/>
            <person name="Nadalig T."/>
            <person name="Peyraud R."/>
            <person name="Roselli S."/>
            <person name="Russ L."/>
            <person name="Goodwin L.A."/>
            <person name="Ivanova N."/>
            <person name="Kyrpides N."/>
            <person name="Lajus A."/>
            <person name="Land M.L."/>
            <person name="Medigue C."/>
            <person name="Mikhailova N."/>
            <person name="Nolan M."/>
            <person name="Woyke T."/>
            <person name="Stolyar S."/>
            <person name="Vorholt J.A."/>
            <person name="Vuilleumier S."/>
        </authorList>
    </citation>
    <scope>NUCLEOTIDE SEQUENCE [LARGE SCALE GENOMIC DNA]</scope>
    <source>
        <strain evidence="3">CM4 / NCIMB 13688</strain>
    </source>
</reference>
<sequence length="239" mass="26207">MIHLSNSSGHTRRPNPSPKTRQPSGCPADPAQSSAMKSAARGQPGAGSPRRLEPANRSVNRPSQAPQRRDQPTLRNQKNNDRPIQSPGSAPLTNNPEDLQNPAPPTGGPRRPVGEMGYKRAYAGRQSEKRGKREKGRHGAAERAGEALRAHTALLWTRWTQASVFGWLGVSMLLALTRSASRPAYRHPPPANSRRARSRLGRDALSLRASIVWCNRHCRQTPPRFLAILSNAFILAEVP</sequence>
<dbReference type="KEGG" id="mch:Mchl_0771"/>
<evidence type="ECO:0000256" key="1">
    <source>
        <dbReference type="SAM" id="MobiDB-lite"/>
    </source>
</evidence>
<dbReference type="EMBL" id="CP001298">
    <property type="protein sequence ID" value="ACK81690.1"/>
    <property type="molecule type" value="Genomic_DNA"/>
</dbReference>
<feature type="region of interest" description="Disordered" evidence="1">
    <location>
        <begin position="1"/>
        <end position="116"/>
    </location>
</feature>
<organism evidence="2 3">
    <name type="scientific">Methylorubrum extorquens (strain CM4 / NCIMB 13688)</name>
    <name type="common">Methylobacterium extorquens</name>
    <dbReference type="NCBI Taxonomy" id="440085"/>
    <lineage>
        <taxon>Bacteria</taxon>
        <taxon>Pseudomonadati</taxon>
        <taxon>Pseudomonadota</taxon>
        <taxon>Alphaproteobacteria</taxon>
        <taxon>Hyphomicrobiales</taxon>
        <taxon>Methylobacteriaceae</taxon>
        <taxon>Methylorubrum</taxon>
    </lineage>
</organism>